<dbReference type="RefSeq" id="WP_111417307.1">
    <property type="nucleotide sequence ID" value="NZ_NPEX01000006.1"/>
</dbReference>
<dbReference type="InterPro" id="IPR005532">
    <property type="entry name" value="SUMF_dom"/>
</dbReference>
<evidence type="ECO:0000256" key="1">
    <source>
        <dbReference type="SAM" id="SignalP"/>
    </source>
</evidence>
<keyword evidence="4" id="KW-1185">Reference proteome</keyword>
<evidence type="ECO:0000259" key="2">
    <source>
        <dbReference type="Pfam" id="PF03781"/>
    </source>
</evidence>
<feature type="signal peptide" evidence="1">
    <location>
        <begin position="1"/>
        <end position="17"/>
    </location>
</feature>
<dbReference type="EMBL" id="NPEX01000006">
    <property type="protein sequence ID" value="RAI45844.1"/>
    <property type="molecule type" value="Genomic_DNA"/>
</dbReference>
<dbReference type="InterPro" id="IPR042095">
    <property type="entry name" value="SUMF_sf"/>
</dbReference>
<dbReference type="Pfam" id="PF03781">
    <property type="entry name" value="FGE-sulfatase"/>
    <property type="match status" value="1"/>
</dbReference>
<reference evidence="3 4" key="1">
    <citation type="submission" date="2017-07" db="EMBL/GenBank/DDBJ databases">
        <title>Draft Genome Sequences of Select Purple Nonsulfur Bacteria.</title>
        <authorList>
            <person name="Lasarre B."/>
            <person name="Mckinlay J.B."/>
        </authorList>
    </citation>
    <scope>NUCLEOTIDE SEQUENCE [LARGE SCALE GENOMIC DNA]</scope>
    <source>
        <strain evidence="3 4">DSM 5909</strain>
    </source>
</reference>
<organism evidence="3 4">
    <name type="scientific">Rhodoplanes roseus</name>
    <dbReference type="NCBI Taxonomy" id="29409"/>
    <lineage>
        <taxon>Bacteria</taxon>
        <taxon>Pseudomonadati</taxon>
        <taxon>Pseudomonadota</taxon>
        <taxon>Alphaproteobacteria</taxon>
        <taxon>Hyphomicrobiales</taxon>
        <taxon>Nitrobacteraceae</taxon>
        <taxon>Rhodoplanes</taxon>
    </lineage>
</organism>
<dbReference type="InterPro" id="IPR051043">
    <property type="entry name" value="Sulfatase_Mod_Factor_Kinase"/>
</dbReference>
<keyword evidence="1" id="KW-0732">Signal</keyword>
<dbReference type="Proteomes" id="UP000249130">
    <property type="component" value="Unassembled WGS sequence"/>
</dbReference>
<accession>A0A327L6N4</accession>
<evidence type="ECO:0000313" key="4">
    <source>
        <dbReference type="Proteomes" id="UP000249130"/>
    </source>
</evidence>
<gene>
    <name evidence="3" type="ORF">CH341_01705</name>
</gene>
<name>A0A327L6N4_9BRAD</name>
<sequence>MLLASSLKIAAAAAALAGPLAGGAALLSPGVPALPHSVVALAPAEFQYRVAGDVSVAGRPAAAPVRTLRLDRDLTIMTRQVTAAEYATCVAAGACPRIGRGPAADDRPVVGVSHRDAVAYAAWMTRTTGLTHRLPTDQEWVFAAAEKADDEALPVVDRADPARAWLVRYDTEASREKMSAEPQPVGHFGVNAKGLADVAGNVWEWTDTCFVRATLEASGETRATTTNCGVRVVQGRHRTYMTDFIRDPRTGGCAAGAPPANLGFRLVVETAAADRLLAALERTARRLLGPG</sequence>
<dbReference type="AlphaFoldDB" id="A0A327L6N4"/>
<proteinExistence type="predicted"/>
<feature type="chain" id="PRO_5016440625" description="Sulfatase-modifying factor enzyme-like domain-containing protein" evidence="1">
    <location>
        <begin position="18"/>
        <end position="291"/>
    </location>
</feature>
<feature type="domain" description="Sulfatase-modifying factor enzyme-like" evidence="2">
    <location>
        <begin position="41"/>
        <end position="267"/>
    </location>
</feature>
<dbReference type="PANTHER" id="PTHR23150">
    <property type="entry name" value="SULFATASE MODIFYING FACTOR 1, 2"/>
    <property type="match status" value="1"/>
</dbReference>
<dbReference type="GO" id="GO:0120147">
    <property type="term" value="F:formylglycine-generating oxidase activity"/>
    <property type="evidence" value="ECO:0007669"/>
    <property type="project" value="TreeGrafter"/>
</dbReference>
<dbReference type="OrthoDB" id="9768004at2"/>
<dbReference type="SUPFAM" id="SSF56436">
    <property type="entry name" value="C-type lectin-like"/>
    <property type="match status" value="1"/>
</dbReference>
<protein>
    <recommendedName>
        <fullName evidence="2">Sulfatase-modifying factor enzyme-like domain-containing protein</fullName>
    </recommendedName>
</protein>
<evidence type="ECO:0000313" key="3">
    <source>
        <dbReference type="EMBL" id="RAI45844.1"/>
    </source>
</evidence>
<dbReference type="InterPro" id="IPR016187">
    <property type="entry name" value="CTDL_fold"/>
</dbReference>
<comment type="caution">
    <text evidence="3">The sequence shown here is derived from an EMBL/GenBank/DDBJ whole genome shotgun (WGS) entry which is preliminary data.</text>
</comment>
<dbReference type="PANTHER" id="PTHR23150:SF19">
    <property type="entry name" value="FORMYLGLYCINE-GENERATING ENZYME"/>
    <property type="match status" value="1"/>
</dbReference>
<dbReference type="Gene3D" id="3.90.1580.10">
    <property type="entry name" value="paralog of FGE (formylglycine-generating enzyme)"/>
    <property type="match status" value="1"/>
</dbReference>